<protein>
    <submittedName>
        <fullName evidence="2">Uncharacterized protein</fullName>
    </submittedName>
</protein>
<feature type="region of interest" description="Disordered" evidence="1">
    <location>
        <begin position="541"/>
        <end position="591"/>
    </location>
</feature>
<evidence type="ECO:0000313" key="2">
    <source>
        <dbReference type="EMBL" id="DAE32066.1"/>
    </source>
</evidence>
<proteinExistence type="predicted"/>
<name>A0A8S5RLS7_9VIRU</name>
<sequence length="762" mass="78606">MAVNEIRYKGVSYATDDDIKVPSGILYEVKALRSDSLEANSLTVTVFSNDKAIMGFAKNDKVEYFRDGRRVGVYYLQTVERVGSDAYTLSALSALGRLITMRHVGGIYTGQTVAEVVPQICGPVEVMIESVYASRQLYGYLPYSNPDTKTGNGRSARDNLSQVLFAIGASLGTDENGVMRVEKLWDGVSATITADQINEDSCSTVYETPVSAVEITEHQWVKSQDTVTLFEGTAEDGALVTFEDPAHSLTAEGFTITEQGDNYAILSAGTGTLTGKSYNHLTRIVRRTVTEGAEENVVPVSDATLVSLTNSVDVAKRMADYYRHRETIRVDVEPGTERAGRVVQIFHPWDKKMVQACVESRETVISGILNSQTSALVGFKPAQPDASEYFDAREELTKDGEWTSPTGEFTAVLIGGAWGGFSGKQGASGGTTGKTYSSSGVSTKNQGMMASKGGDGGEAGLGGSGGRILQISVTCDPGTKFSIHIGKGGAGGGHSGSDSVQGSEGSATTFGTYTSADGAASNAGYLDLITGEVYAARGAAGIPGGKGGGTKDNATAGDDEPNEPGGSVVDDSGTVWLPGATPQPPIPIRSQSIGVYDSNTEKAGDLYAGAGPGIGGGAAVGANGSDGDAGYGRVRSTSQVGWGSYSITCNGGTGGKGADAVAPDKVAGNRGTGGRGGHGGGGGGGFGICEASSRIYTGHSLSIAYNVNAGTPGQGGNGSDGGEGGDGCVLIYYRKLRTIQPGPLATADGKWLLDKLGRRMIV</sequence>
<dbReference type="EMBL" id="BK059115">
    <property type="protein sequence ID" value="DAE32066.1"/>
    <property type="molecule type" value="Genomic_DNA"/>
</dbReference>
<feature type="compositionally biased region" description="Low complexity" evidence="1">
    <location>
        <begin position="433"/>
        <end position="443"/>
    </location>
</feature>
<accession>A0A8S5RLS7</accession>
<organism evidence="2">
    <name type="scientific">virus sp. ctZer25</name>
    <dbReference type="NCBI Taxonomy" id="2825819"/>
    <lineage>
        <taxon>Viruses</taxon>
    </lineage>
</organism>
<feature type="region of interest" description="Disordered" evidence="1">
    <location>
        <begin position="486"/>
        <end position="505"/>
    </location>
</feature>
<reference evidence="2" key="1">
    <citation type="journal article" date="2021" name="Proc. Natl. Acad. Sci. U.S.A.">
        <title>A Catalog of Tens of Thousands of Viruses from Human Metagenomes Reveals Hidden Associations with Chronic Diseases.</title>
        <authorList>
            <person name="Tisza M.J."/>
            <person name="Buck C.B."/>
        </authorList>
    </citation>
    <scope>NUCLEOTIDE SEQUENCE</scope>
    <source>
        <strain evidence="2">CtZer25</strain>
    </source>
</reference>
<feature type="region of interest" description="Disordered" evidence="1">
    <location>
        <begin position="425"/>
        <end position="461"/>
    </location>
</feature>
<feature type="compositionally biased region" description="Gly residues" evidence="1">
    <location>
        <begin position="486"/>
        <end position="495"/>
    </location>
</feature>
<evidence type="ECO:0000256" key="1">
    <source>
        <dbReference type="SAM" id="MobiDB-lite"/>
    </source>
</evidence>
<feature type="compositionally biased region" description="Gly residues" evidence="1">
    <location>
        <begin position="541"/>
        <end position="550"/>
    </location>
</feature>